<feature type="chain" id="PRO_5007862885" description="AA9 family lytic polysaccharide monooxygenase" evidence="2">
    <location>
        <begin position="18"/>
        <end position="236"/>
    </location>
</feature>
<protein>
    <recommendedName>
        <fullName evidence="1">AA9 family lytic polysaccharide monooxygenase</fullName>
        <ecNumber evidence="1">1.14.99.56</ecNumber>
    </recommendedName>
    <alternativeName>
        <fullName evidence="1">Endo-beta-1,4-glucanase</fullName>
    </alternativeName>
    <alternativeName>
        <fullName evidence="1">Glycosyl hydrolase 61 family protein</fullName>
    </alternativeName>
</protein>
<keyword evidence="1" id="KW-0964">Secreted</keyword>
<keyword evidence="1" id="KW-0136">Cellulose degradation</keyword>
<dbReference type="Pfam" id="PF03443">
    <property type="entry name" value="AA9"/>
    <property type="match status" value="1"/>
</dbReference>
<dbReference type="GO" id="GO:0005576">
    <property type="term" value="C:extracellular region"/>
    <property type="evidence" value="ECO:0007669"/>
    <property type="project" value="UniProtKB-SubCell"/>
</dbReference>
<dbReference type="AlphaFoldDB" id="A0A165N4E2"/>
<comment type="function">
    <text evidence="1">Lytic polysaccharide monooxygenase (LMPO) that depolymerizes crystalline and amorphous polysaccharides via the oxidation of scissile alpha- or beta-(1-4)-glycosidic bonds, yielding C1 and/or C4 oxidation products. Catalysis by LPMOs requires the reduction of the active-site copper from Cu(II) to Cu(I) by a reducing agent and H(2)O(2) or O(2) as a cosubstrate.</text>
</comment>
<dbReference type="OrthoDB" id="4849160at2759"/>
<evidence type="ECO:0000313" key="4">
    <source>
        <dbReference type="EMBL" id="KZT19164.1"/>
    </source>
</evidence>
<evidence type="ECO:0000256" key="1">
    <source>
        <dbReference type="RuleBase" id="RU368122"/>
    </source>
</evidence>
<proteinExistence type="predicted"/>
<gene>
    <name evidence="4" type="ORF">NEOLEDRAFT_1152129</name>
</gene>
<evidence type="ECO:0000256" key="2">
    <source>
        <dbReference type="SAM" id="SignalP"/>
    </source>
</evidence>
<dbReference type="GO" id="GO:0030248">
    <property type="term" value="F:cellulose binding"/>
    <property type="evidence" value="ECO:0007669"/>
    <property type="project" value="UniProtKB-UniRule"/>
</dbReference>
<comment type="subcellular location">
    <subcellularLocation>
        <location evidence="1">Secreted</location>
    </subcellularLocation>
</comment>
<keyword evidence="1" id="KW-0119">Carbohydrate metabolism</keyword>
<evidence type="ECO:0000313" key="5">
    <source>
        <dbReference type="Proteomes" id="UP000076761"/>
    </source>
</evidence>
<name>A0A165N4E2_9AGAM</name>
<dbReference type="EMBL" id="KV425648">
    <property type="protein sequence ID" value="KZT19164.1"/>
    <property type="molecule type" value="Genomic_DNA"/>
</dbReference>
<keyword evidence="1" id="KW-0624">Polysaccharide degradation</keyword>
<feature type="signal peptide" evidence="2">
    <location>
        <begin position="1"/>
        <end position="17"/>
    </location>
</feature>
<dbReference type="GO" id="GO:0008810">
    <property type="term" value="F:cellulase activity"/>
    <property type="evidence" value="ECO:0007669"/>
    <property type="project" value="UniProtKB-UniRule"/>
</dbReference>
<dbReference type="EC" id="1.14.99.56" evidence="1"/>
<dbReference type="InParanoid" id="A0A165N4E2"/>
<dbReference type="Gene3D" id="2.70.50.70">
    <property type="match status" value="1"/>
</dbReference>
<dbReference type="GO" id="GO:0004497">
    <property type="term" value="F:monooxygenase activity"/>
    <property type="evidence" value="ECO:0007669"/>
    <property type="project" value="UniProtKB-KW"/>
</dbReference>
<dbReference type="GO" id="GO:0030245">
    <property type="term" value="P:cellulose catabolic process"/>
    <property type="evidence" value="ECO:0007669"/>
    <property type="project" value="UniProtKB-UniRule"/>
</dbReference>
<feature type="domain" description="Auxiliary Activity family 9 catalytic" evidence="3">
    <location>
        <begin position="106"/>
        <end position="200"/>
    </location>
</feature>
<keyword evidence="4" id="KW-0560">Oxidoreductase</keyword>
<keyword evidence="1" id="KW-1015">Disulfide bond</keyword>
<accession>A0A165N4E2</accession>
<comment type="catalytic activity">
    <reaction evidence="1">
        <text>[(1-&gt;4)-beta-D-glucosyl]n+m + reduced acceptor + O2 = 4-dehydro-beta-D-glucosyl-[(1-&gt;4)-beta-D-glucosyl]n-1 + [(1-&gt;4)-beta-D-glucosyl]m + acceptor + H2O.</text>
        <dbReference type="EC" id="1.14.99.56"/>
    </reaction>
</comment>
<keyword evidence="2" id="KW-0732">Signal</keyword>
<dbReference type="Proteomes" id="UP000076761">
    <property type="component" value="Unassembled WGS sequence"/>
</dbReference>
<dbReference type="InterPro" id="IPR005103">
    <property type="entry name" value="AA9_LPMO"/>
</dbReference>
<keyword evidence="4" id="KW-0503">Monooxygenase</keyword>
<organism evidence="4 5">
    <name type="scientific">Neolentinus lepideus HHB14362 ss-1</name>
    <dbReference type="NCBI Taxonomy" id="1314782"/>
    <lineage>
        <taxon>Eukaryota</taxon>
        <taxon>Fungi</taxon>
        <taxon>Dikarya</taxon>
        <taxon>Basidiomycota</taxon>
        <taxon>Agaricomycotina</taxon>
        <taxon>Agaricomycetes</taxon>
        <taxon>Gloeophyllales</taxon>
        <taxon>Gloeophyllaceae</taxon>
        <taxon>Neolentinus</taxon>
    </lineage>
</organism>
<keyword evidence="5" id="KW-1185">Reference proteome</keyword>
<comment type="domain">
    <text evidence="1">Has a modular structure: an endo-beta-1,4-glucanase catalytic module at the N-terminus, a linker rich in serines and threonines, and a C-terminal carbohydrate-binding module (CBM).</text>
</comment>
<reference evidence="4 5" key="1">
    <citation type="journal article" date="2016" name="Mol. Biol. Evol.">
        <title>Comparative Genomics of Early-Diverging Mushroom-Forming Fungi Provides Insights into the Origins of Lignocellulose Decay Capabilities.</title>
        <authorList>
            <person name="Nagy L.G."/>
            <person name="Riley R."/>
            <person name="Tritt A."/>
            <person name="Adam C."/>
            <person name="Daum C."/>
            <person name="Floudas D."/>
            <person name="Sun H."/>
            <person name="Yadav J.S."/>
            <person name="Pangilinan J."/>
            <person name="Larsson K.H."/>
            <person name="Matsuura K."/>
            <person name="Barry K."/>
            <person name="Labutti K."/>
            <person name="Kuo R."/>
            <person name="Ohm R.A."/>
            <person name="Bhattacharya S.S."/>
            <person name="Shirouzu T."/>
            <person name="Yoshinaga Y."/>
            <person name="Martin F.M."/>
            <person name="Grigoriev I.V."/>
            <person name="Hibbett D.S."/>
        </authorList>
    </citation>
    <scope>NUCLEOTIDE SEQUENCE [LARGE SCALE GENOMIC DNA]</scope>
    <source>
        <strain evidence="4 5">HHB14362 ss-1</strain>
    </source>
</reference>
<evidence type="ECO:0000259" key="3">
    <source>
        <dbReference type="Pfam" id="PF03443"/>
    </source>
</evidence>
<sequence length="236" mass="25327">MVSFLNALLVMVACAPGEQDRGYVDALNVGGTACTKYLLDQDLYRSRIASNVQSRAMVQYPAQRLWRQGPPSPSCCSHSVCSAEIQFPPAGPPGPLHTSSSFMTSYKPTSADKIWFKIDQGGYSNGKLAAAFCLRRAVPGPSLSCSGAVPRSLQDTRILSYIALHSAQTYPGTQFYMNCFQIASGAKSPASGYLVSFPGADTPPLLVSPSILMLELMYNAPPDGTTTDPRPFCLVQ</sequence>
<dbReference type="STRING" id="1314782.A0A165N4E2"/>